<dbReference type="GO" id="GO:0000976">
    <property type="term" value="F:transcription cis-regulatory region binding"/>
    <property type="evidence" value="ECO:0007669"/>
    <property type="project" value="TreeGrafter"/>
</dbReference>
<accession>A0A1H0FJU2</accession>
<name>A0A1H0FJU2_9HYPH</name>
<keyword evidence="1" id="KW-0805">Transcription regulation</keyword>
<dbReference type="SUPFAM" id="SSF53822">
    <property type="entry name" value="Periplasmic binding protein-like I"/>
    <property type="match status" value="1"/>
</dbReference>
<dbReference type="Pfam" id="PF13377">
    <property type="entry name" value="Peripla_BP_3"/>
    <property type="match status" value="1"/>
</dbReference>
<reference evidence="6 7" key="1">
    <citation type="submission" date="2016-10" db="EMBL/GenBank/DDBJ databases">
        <authorList>
            <person name="de Groot N.N."/>
        </authorList>
    </citation>
    <scope>NUCLEOTIDE SEQUENCE [LARGE SCALE GENOMIC DNA]</scope>
    <source>
        <strain evidence="7">L7-484,KACC 16230,DSM 25025</strain>
    </source>
</reference>
<dbReference type="CDD" id="cd01392">
    <property type="entry name" value="HTH_LacI"/>
    <property type="match status" value="1"/>
</dbReference>
<evidence type="ECO:0000256" key="2">
    <source>
        <dbReference type="ARBA" id="ARBA00023125"/>
    </source>
</evidence>
<evidence type="ECO:0000313" key="6">
    <source>
        <dbReference type="EMBL" id="SDN94761.1"/>
    </source>
</evidence>
<dbReference type="Proteomes" id="UP000198793">
    <property type="component" value="Unassembled WGS sequence"/>
</dbReference>
<dbReference type="InterPro" id="IPR046335">
    <property type="entry name" value="LacI/GalR-like_sensor"/>
</dbReference>
<dbReference type="EMBL" id="FNIT01000002">
    <property type="protein sequence ID" value="SDN94761.1"/>
    <property type="molecule type" value="Genomic_DNA"/>
</dbReference>
<dbReference type="Pfam" id="PF00356">
    <property type="entry name" value="LacI"/>
    <property type="match status" value="1"/>
</dbReference>
<feature type="region of interest" description="Disordered" evidence="4">
    <location>
        <begin position="1"/>
        <end position="22"/>
    </location>
</feature>
<dbReference type="SMART" id="SM00354">
    <property type="entry name" value="HTH_LACI"/>
    <property type="match status" value="1"/>
</dbReference>
<dbReference type="CDD" id="cd06267">
    <property type="entry name" value="PBP1_LacI_sugar_binding-like"/>
    <property type="match status" value="1"/>
</dbReference>
<organism evidence="6 7">
    <name type="scientific">Aureimonas jatrophae</name>
    <dbReference type="NCBI Taxonomy" id="1166073"/>
    <lineage>
        <taxon>Bacteria</taxon>
        <taxon>Pseudomonadati</taxon>
        <taxon>Pseudomonadota</taxon>
        <taxon>Alphaproteobacteria</taxon>
        <taxon>Hyphomicrobiales</taxon>
        <taxon>Aurantimonadaceae</taxon>
        <taxon>Aureimonas</taxon>
    </lineage>
</organism>
<dbReference type="Gene3D" id="1.10.260.40">
    <property type="entry name" value="lambda repressor-like DNA-binding domains"/>
    <property type="match status" value="1"/>
</dbReference>
<dbReference type="GO" id="GO:0003700">
    <property type="term" value="F:DNA-binding transcription factor activity"/>
    <property type="evidence" value="ECO:0007669"/>
    <property type="project" value="TreeGrafter"/>
</dbReference>
<dbReference type="PANTHER" id="PTHR30146:SF153">
    <property type="entry name" value="LACTOSE OPERON REPRESSOR"/>
    <property type="match status" value="1"/>
</dbReference>
<dbReference type="PANTHER" id="PTHR30146">
    <property type="entry name" value="LACI-RELATED TRANSCRIPTIONAL REPRESSOR"/>
    <property type="match status" value="1"/>
</dbReference>
<proteinExistence type="predicted"/>
<evidence type="ECO:0000313" key="7">
    <source>
        <dbReference type="Proteomes" id="UP000198793"/>
    </source>
</evidence>
<keyword evidence="7" id="KW-1185">Reference proteome</keyword>
<evidence type="ECO:0000256" key="3">
    <source>
        <dbReference type="ARBA" id="ARBA00023163"/>
    </source>
</evidence>
<gene>
    <name evidence="6" type="ORF">SAMN05192530_102545</name>
</gene>
<dbReference type="InterPro" id="IPR000843">
    <property type="entry name" value="HTH_LacI"/>
</dbReference>
<evidence type="ECO:0000256" key="4">
    <source>
        <dbReference type="SAM" id="MobiDB-lite"/>
    </source>
</evidence>
<evidence type="ECO:0000259" key="5">
    <source>
        <dbReference type="PROSITE" id="PS50932"/>
    </source>
</evidence>
<feature type="domain" description="HTH lacI-type" evidence="5">
    <location>
        <begin position="19"/>
        <end position="76"/>
    </location>
</feature>
<dbReference type="STRING" id="1166073.SAMN05192530_102545"/>
<protein>
    <submittedName>
        <fullName evidence="6">Transcriptional regulator, LacI family</fullName>
    </submittedName>
</protein>
<keyword evidence="3" id="KW-0804">Transcription</keyword>
<dbReference type="Gene3D" id="3.40.50.2300">
    <property type="match status" value="2"/>
</dbReference>
<keyword evidence="2" id="KW-0238">DNA-binding</keyword>
<sequence length="358" mass="37918">MLQRDMTDLTTQSETKRAPTSADVARLAGVSQTTVSQVLNGKAGVARIASETRDKVLEAARQLGYTPNHAARSLRERRTKLIALILPTIDNPYFSDVVNAAQEAAREAGYAVAVIPIRAGEEFRVSTFLQGAACDGIIVAGHDNCSSPELQILRARGLAVAVLQERSPDPAISSVSVDLAEGGYLATHHLAGLGHRRIGHITERLRPAADGRSRIDGYRRALAEAGLFFDPALVVVTENSMAGGAAGLDRLLEADGEPATAAFVYNDQLAVGVLARLRERGQRVPEDFAVVGFDGLAIGAFTAPPLTTVDSPRGALGRLAAETLIRAIETGADVGETHRLPVRLEVRGSCGARERPAP</sequence>
<dbReference type="AlphaFoldDB" id="A0A1H0FJU2"/>
<dbReference type="InterPro" id="IPR010982">
    <property type="entry name" value="Lambda_DNA-bd_dom_sf"/>
</dbReference>
<dbReference type="InterPro" id="IPR028082">
    <property type="entry name" value="Peripla_BP_I"/>
</dbReference>
<evidence type="ECO:0000256" key="1">
    <source>
        <dbReference type="ARBA" id="ARBA00023015"/>
    </source>
</evidence>
<dbReference type="PROSITE" id="PS50932">
    <property type="entry name" value="HTH_LACI_2"/>
    <property type="match status" value="1"/>
</dbReference>
<dbReference type="SUPFAM" id="SSF47413">
    <property type="entry name" value="lambda repressor-like DNA-binding domains"/>
    <property type="match status" value="1"/>
</dbReference>
<dbReference type="OrthoDB" id="7325800at2"/>